<organism evidence="2 3">
    <name type="scientific">Calocera viscosa (strain TUFC12733)</name>
    <dbReference type="NCBI Taxonomy" id="1330018"/>
    <lineage>
        <taxon>Eukaryota</taxon>
        <taxon>Fungi</taxon>
        <taxon>Dikarya</taxon>
        <taxon>Basidiomycota</taxon>
        <taxon>Agaricomycotina</taxon>
        <taxon>Dacrymycetes</taxon>
        <taxon>Dacrymycetales</taxon>
        <taxon>Dacrymycetaceae</taxon>
        <taxon>Calocera</taxon>
    </lineage>
</organism>
<dbReference type="OrthoDB" id="412018at2759"/>
<name>A0A167QM69_CALVF</name>
<keyword evidence="3" id="KW-1185">Reference proteome</keyword>
<proteinExistence type="inferred from homology"/>
<sequence length="226" mass="23784">MQPISLLVINPNSSQSVTDSLAEYFTPLAPPLTNLTFFTGPPDAPPAINDTPTSVQSTAACLPALEPLLAEHDGFLIACYSAHPLVPELRKRTHKPVIGIFESSVTHSLLLAERFGIVTTGPGWEPLLTQAVREFLGGESERFAGVLSTGLGVLELHAAPREEVNRRMGEAAKVLVSRGAGAIALGCAGMVGLGGAIREAVGGEVRVVDVTSGLWELVGLVRCQEE</sequence>
<dbReference type="Proteomes" id="UP000076738">
    <property type="component" value="Unassembled WGS sequence"/>
</dbReference>
<dbReference type="EMBL" id="KV417270">
    <property type="protein sequence ID" value="KZP00064.1"/>
    <property type="molecule type" value="Genomic_DNA"/>
</dbReference>
<protein>
    <recommendedName>
        <fullName evidence="4">Asp/Glu/hydantoin racemase</fullName>
    </recommendedName>
</protein>
<dbReference type="InterPro" id="IPR052186">
    <property type="entry name" value="Hydantoin_racemase-like"/>
</dbReference>
<evidence type="ECO:0000313" key="2">
    <source>
        <dbReference type="EMBL" id="KZP00064.1"/>
    </source>
</evidence>
<dbReference type="Gene3D" id="3.40.50.12500">
    <property type="match status" value="1"/>
</dbReference>
<dbReference type="Pfam" id="PF01177">
    <property type="entry name" value="Asp_Glu_race"/>
    <property type="match status" value="1"/>
</dbReference>
<dbReference type="GO" id="GO:0047661">
    <property type="term" value="F:amino-acid racemase activity"/>
    <property type="evidence" value="ECO:0007669"/>
    <property type="project" value="InterPro"/>
</dbReference>
<gene>
    <name evidence="2" type="ORF">CALVIDRAFT_533731</name>
</gene>
<evidence type="ECO:0008006" key="4">
    <source>
        <dbReference type="Google" id="ProtNLM"/>
    </source>
</evidence>
<comment type="similarity">
    <text evidence="1">Belongs to the HyuE racemase family.</text>
</comment>
<evidence type="ECO:0000313" key="3">
    <source>
        <dbReference type="Proteomes" id="UP000076738"/>
    </source>
</evidence>
<evidence type="ECO:0000256" key="1">
    <source>
        <dbReference type="ARBA" id="ARBA00038414"/>
    </source>
</evidence>
<dbReference type="InterPro" id="IPR053714">
    <property type="entry name" value="Iso_Racemase_Enz_sf"/>
</dbReference>
<dbReference type="STRING" id="1330018.A0A167QM69"/>
<reference evidence="2 3" key="1">
    <citation type="journal article" date="2016" name="Mol. Biol. Evol.">
        <title>Comparative Genomics of Early-Diverging Mushroom-Forming Fungi Provides Insights into the Origins of Lignocellulose Decay Capabilities.</title>
        <authorList>
            <person name="Nagy L.G."/>
            <person name="Riley R."/>
            <person name="Tritt A."/>
            <person name="Adam C."/>
            <person name="Daum C."/>
            <person name="Floudas D."/>
            <person name="Sun H."/>
            <person name="Yadav J.S."/>
            <person name="Pangilinan J."/>
            <person name="Larsson K.H."/>
            <person name="Matsuura K."/>
            <person name="Barry K."/>
            <person name="Labutti K."/>
            <person name="Kuo R."/>
            <person name="Ohm R.A."/>
            <person name="Bhattacharya S.S."/>
            <person name="Shirouzu T."/>
            <person name="Yoshinaga Y."/>
            <person name="Martin F.M."/>
            <person name="Grigoriev I.V."/>
            <person name="Hibbett D.S."/>
        </authorList>
    </citation>
    <scope>NUCLEOTIDE SEQUENCE [LARGE SCALE GENOMIC DNA]</scope>
    <source>
        <strain evidence="2 3">TUFC12733</strain>
    </source>
</reference>
<accession>A0A167QM69</accession>
<dbReference type="AlphaFoldDB" id="A0A167QM69"/>
<dbReference type="InterPro" id="IPR015942">
    <property type="entry name" value="Asp/Glu/hydantoin_racemase"/>
</dbReference>
<dbReference type="PANTHER" id="PTHR28047:SF5">
    <property type="entry name" value="PROTEIN DCG1"/>
    <property type="match status" value="1"/>
</dbReference>
<dbReference type="PANTHER" id="PTHR28047">
    <property type="entry name" value="PROTEIN DCG1"/>
    <property type="match status" value="1"/>
</dbReference>